<sequence length="182" mass="20399">MFEGLESNRRIEEETLMDDYPSLVVKIDLATLREHAPRAVGYPDVLRAGFERGLITAEDLVANFLARYDSGCLSKPEETIALLLSDEFDRIGPLLAESAPGDVPSPRAREVWMFATAAALRSIWPRLSDPWGELDLIAFAWGDLPEYVALRAWEPARTESDGRTLGRLDRLDALLAEKRETL</sequence>
<dbReference type="Proteomes" id="UP000268291">
    <property type="component" value="Unassembled WGS sequence"/>
</dbReference>
<evidence type="ECO:0000313" key="1">
    <source>
        <dbReference type="EMBL" id="RUQ86654.1"/>
    </source>
</evidence>
<evidence type="ECO:0000313" key="2">
    <source>
        <dbReference type="Proteomes" id="UP000268291"/>
    </source>
</evidence>
<reference evidence="1 2" key="1">
    <citation type="submission" date="2018-12" db="EMBL/GenBank/DDBJ databases">
        <authorList>
            <person name="hu s."/>
            <person name="Xu Y."/>
            <person name="Xu B."/>
            <person name="Li F."/>
        </authorList>
    </citation>
    <scope>NUCLEOTIDE SEQUENCE [LARGE SCALE GENOMIC DNA]</scope>
    <source>
        <strain evidence="1 2">KSW2-17</strain>
    </source>
</reference>
<organism evidence="1 2">
    <name type="scientific">Labedella gwakjiensis</name>
    <dbReference type="NCBI Taxonomy" id="390269"/>
    <lineage>
        <taxon>Bacteria</taxon>
        <taxon>Bacillati</taxon>
        <taxon>Actinomycetota</taxon>
        <taxon>Actinomycetes</taxon>
        <taxon>Micrococcales</taxon>
        <taxon>Microbacteriaceae</taxon>
        <taxon>Labedella</taxon>
    </lineage>
</organism>
<name>A0ABY0CAC7_9MICO</name>
<dbReference type="RefSeq" id="WP_127054282.1">
    <property type="nucleotide sequence ID" value="NZ_PYAU01000001.1"/>
</dbReference>
<keyword evidence="2" id="KW-1185">Reference proteome</keyword>
<gene>
    <name evidence="1" type="ORF">ELQ93_06680</name>
</gene>
<comment type="caution">
    <text evidence="1">The sequence shown here is derived from an EMBL/GenBank/DDBJ whole genome shotgun (WGS) entry which is preliminary data.</text>
</comment>
<proteinExistence type="predicted"/>
<accession>A0ABY0CAC7</accession>
<protein>
    <submittedName>
        <fullName evidence="1">Uncharacterized protein</fullName>
    </submittedName>
</protein>
<dbReference type="EMBL" id="RZGY01000001">
    <property type="protein sequence ID" value="RUQ86654.1"/>
    <property type="molecule type" value="Genomic_DNA"/>
</dbReference>